<name>A0A0E9W364_ANGAN</name>
<dbReference type="EMBL" id="GBXM01023795">
    <property type="protein sequence ID" value="JAH84782.1"/>
    <property type="molecule type" value="Transcribed_RNA"/>
</dbReference>
<protein>
    <submittedName>
        <fullName evidence="2">Uncharacterized protein</fullName>
    </submittedName>
</protein>
<proteinExistence type="predicted"/>
<organism evidence="2">
    <name type="scientific">Anguilla anguilla</name>
    <name type="common">European freshwater eel</name>
    <name type="synonym">Muraena anguilla</name>
    <dbReference type="NCBI Taxonomy" id="7936"/>
    <lineage>
        <taxon>Eukaryota</taxon>
        <taxon>Metazoa</taxon>
        <taxon>Chordata</taxon>
        <taxon>Craniata</taxon>
        <taxon>Vertebrata</taxon>
        <taxon>Euteleostomi</taxon>
        <taxon>Actinopterygii</taxon>
        <taxon>Neopterygii</taxon>
        <taxon>Teleostei</taxon>
        <taxon>Anguilliformes</taxon>
        <taxon>Anguillidae</taxon>
        <taxon>Anguilla</taxon>
    </lineage>
</organism>
<evidence type="ECO:0000256" key="1">
    <source>
        <dbReference type="SAM" id="MobiDB-lite"/>
    </source>
</evidence>
<feature type="region of interest" description="Disordered" evidence="1">
    <location>
        <begin position="35"/>
        <end position="63"/>
    </location>
</feature>
<dbReference type="AlphaFoldDB" id="A0A0E9W364"/>
<evidence type="ECO:0000313" key="2">
    <source>
        <dbReference type="EMBL" id="JAH84782.1"/>
    </source>
</evidence>
<sequence length="63" mass="6981">MYQKYAYVPVCIPYAGDFSRDVLRGWMVQVKLNGSLPASSSSSSPSRSDTTSPSRTFCRRTPS</sequence>
<accession>A0A0E9W364</accession>
<reference evidence="2" key="2">
    <citation type="journal article" date="2015" name="Fish Shellfish Immunol.">
        <title>Early steps in the European eel (Anguilla anguilla)-Vibrio vulnificus interaction in the gills: Role of the RtxA13 toxin.</title>
        <authorList>
            <person name="Callol A."/>
            <person name="Pajuelo D."/>
            <person name="Ebbesson L."/>
            <person name="Teles M."/>
            <person name="MacKenzie S."/>
            <person name="Amaro C."/>
        </authorList>
    </citation>
    <scope>NUCLEOTIDE SEQUENCE</scope>
</reference>
<feature type="compositionally biased region" description="Low complexity" evidence="1">
    <location>
        <begin position="39"/>
        <end position="56"/>
    </location>
</feature>
<reference evidence="2" key="1">
    <citation type="submission" date="2014-11" db="EMBL/GenBank/DDBJ databases">
        <authorList>
            <person name="Amaro Gonzalez C."/>
        </authorList>
    </citation>
    <scope>NUCLEOTIDE SEQUENCE</scope>
</reference>